<comment type="caution">
    <text evidence="1">The sequence shown here is derived from an EMBL/GenBank/DDBJ whole genome shotgun (WGS) entry which is preliminary data.</text>
</comment>
<dbReference type="Proteomes" id="UP000790377">
    <property type="component" value="Unassembled WGS sequence"/>
</dbReference>
<reference evidence="1" key="1">
    <citation type="journal article" date="2021" name="New Phytol.">
        <title>Evolutionary innovations through gain and loss of genes in the ectomycorrhizal Boletales.</title>
        <authorList>
            <person name="Wu G."/>
            <person name="Miyauchi S."/>
            <person name="Morin E."/>
            <person name="Kuo A."/>
            <person name="Drula E."/>
            <person name="Varga T."/>
            <person name="Kohler A."/>
            <person name="Feng B."/>
            <person name="Cao Y."/>
            <person name="Lipzen A."/>
            <person name="Daum C."/>
            <person name="Hundley H."/>
            <person name="Pangilinan J."/>
            <person name="Johnson J."/>
            <person name="Barry K."/>
            <person name="LaButti K."/>
            <person name="Ng V."/>
            <person name="Ahrendt S."/>
            <person name="Min B."/>
            <person name="Choi I.G."/>
            <person name="Park H."/>
            <person name="Plett J.M."/>
            <person name="Magnuson J."/>
            <person name="Spatafora J.W."/>
            <person name="Nagy L.G."/>
            <person name="Henrissat B."/>
            <person name="Grigoriev I.V."/>
            <person name="Yang Z.L."/>
            <person name="Xu J."/>
            <person name="Martin F.M."/>
        </authorList>
    </citation>
    <scope>NUCLEOTIDE SEQUENCE</scope>
    <source>
        <strain evidence="1">ATCC 28755</strain>
    </source>
</reference>
<evidence type="ECO:0000313" key="1">
    <source>
        <dbReference type="EMBL" id="KAH7904662.1"/>
    </source>
</evidence>
<sequence>MHETAVISTEAPSRNTLLHREGKEEWIEGPQKTQFYTRTYYDTLRPKVIIVFVHGFLEHIARKRYEELFASMCTRGIAVFAYDQRGFGRTALGGPESQDRAGGGKDTRVNTYGRSSWDQHIDDIAWAVGCARRVIAYPEDETDNDIPVVLYGHSMGGGLVLAFATQPASSPHRHIISSLAGIISSSPLIVQAEPFPVLMRWIVRKLATLAPDFTIPLKVESQNLSHNPAANKEFMMDPPIKKIGSLRGLSTMLDGAEQLVEDGYKHWPSDLPVTDVHEPSIKVLLAHGTADKVTSFHATKAFYEKIEAKDKTFSSYDAGFHDLHNEPNGVKETIFEEFVKWMETRAGTSLSPSNMGSST</sequence>
<proteinExistence type="predicted"/>
<name>A0ACB7ZUY0_9AGAM</name>
<evidence type="ECO:0000313" key="2">
    <source>
        <dbReference type="Proteomes" id="UP000790377"/>
    </source>
</evidence>
<organism evidence="1 2">
    <name type="scientific">Hygrophoropsis aurantiaca</name>
    <dbReference type="NCBI Taxonomy" id="72124"/>
    <lineage>
        <taxon>Eukaryota</taxon>
        <taxon>Fungi</taxon>
        <taxon>Dikarya</taxon>
        <taxon>Basidiomycota</taxon>
        <taxon>Agaricomycotina</taxon>
        <taxon>Agaricomycetes</taxon>
        <taxon>Agaricomycetidae</taxon>
        <taxon>Boletales</taxon>
        <taxon>Coniophorineae</taxon>
        <taxon>Hygrophoropsidaceae</taxon>
        <taxon>Hygrophoropsis</taxon>
    </lineage>
</organism>
<keyword evidence="2" id="KW-1185">Reference proteome</keyword>
<accession>A0ACB7ZUY0</accession>
<dbReference type="EMBL" id="MU268398">
    <property type="protein sequence ID" value="KAH7904662.1"/>
    <property type="molecule type" value="Genomic_DNA"/>
</dbReference>
<protein>
    <submittedName>
        <fullName evidence="1">Alpha beta-hydrolase</fullName>
    </submittedName>
</protein>
<gene>
    <name evidence="1" type="ORF">BJ138DRAFT_1018837</name>
</gene>